<reference evidence="3 4" key="1">
    <citation type="submission" date="2017-05" db="EMBL/GenBank/DDBJ databases">
        <title>Draft genome sequence of Elsinoe australis.</title>
        <authorList>
            <person name="Cheng Q."/>
        </authorList>
    </citation>
    <scope>NUCLEOTIDE SEQUENCE [LARGE SCALE GENOMIC DNA]</scope>
    <source>
        <strain evidence="3 4">NL1</strain>
    </source>
</reference>
<dbReference type="GO" id="GO:0032451">
    <property type="term" value="F:demethylase activity"/>
    <property type="evidence" value="ECO:0007669"/>
    <property type="project" value="TreeGrafter"/>
</dbReference>
<evidence type="ECO:0000313" key="3">
    <source>
        <dbReference type="EMBL" id="PSK36711.1"/>
    </source>
</evidence>
<dbReference type="PANTHER" id="PTHR12463:SF1">
    <property type="entry name" value="2-OXOGLUTARATE AND FE-DEPENDENT OXYGENASE FAMILY PROTEIN"/>
    <property type="match status" value="1"/>
</dbReference>
<sequence length="260" mass="29152">MAVKRKTLHDFFQPADTTRKGHLSNGGDSAALHNPERLFTVPAGLSIIKQFISVDEEQAVLSFLDSQTWRTDLSRRTMHFGGTYCLMPPRNASPEVKKKIEQTIIQAVPMPPQLGFLVDKMVTHGLYSDTQRPAYCIVNEYLPGQGISAHVENFRFDEPVCSLTLAAADSMRFHELERAHDGSVRSGKASSAPRTGRREDVVMDRRSLIVLRGDARSTWQHEIRRASASSKPLGWRRVSLTFRVDRRPGQKGDSMPKLGP</sequence>
<dbReference type="GO" id="GO:0070988">
    <property type="term" value="P:demethylation"/>
    <property type="evidence" value="ECO:0007669"/>
    <property type="project" value="InterPro"/>
</dbReference>
<accession>A0A2P7YL55</accession>
<dbReference type="InterPro" id="IPR027450">
    <property type="entry name" value="AlkB-like"/>
</dbReference>
<dbReference type="InterPro" id="IPR037151">
    <property type="entry name" value="AlkB-like_sf"/>
</dbReference>
<dbReference type="InterPro" id="IPR032857">
    <property type="entry name" value="ALKBH4"/>
</dbReference>
<dbReference type="PROSITE" id="PS51471">
    <property type="entry name" value="FE2OG_OXY"/>
    <property type="match status" value="1"/>
</dbReference>
<dbReference type="SUPFAM" id="SSF51197">
    <property type="entry name" value="Clavaminate synthase-like"/>
    <property type="match status" value="1"/>
</dbReference>
<evidence type="ECO:0000256" key="1">
    <source>
        <dbReference type="SAM" id="MobiDB-lite"/>
    </source>
</evidence>
<keyword evidence="4" id="KW-1185">Reference proteome</keyword>
<name>A0A2P7YL55_9PEZI</name>
<gene>
    <name evidence="3" type="ORF">B9Z65_1894</name>
</gene>
<dbReference type="AlphaFoldDB" id="A0A2P7YL55"/>
<feature type="domain" description="Fe2OG dioxygenase" evidence="2">
    <location>
        <begin position="132"/>
        <end position="246"/>
    </location>
</feature>
<dbReference type="Proteomes" id="UP000243723">
    <property type="component" value="Unassembled WGS sequence"/>
</dbReference>
<dbReference type="GO" id="GO:0016491">
    <property type="term" value="F:oxidoreductase activity"/>
    <property type="evidence" value="ECO:0007669"/>
    <property type="project" value="TreeGrafter"/>
</dbReference>
<organism evidence="3 4">
    <name type="scientific">Elsinoe australis</name>
    <dbReference type="NCBI Taxonomy" id="40998"/>
    <lineage>
        <taxon>Eukaryota</taxon>
        <taxon>Fungi</taxon>
        <taxon>Dikarya</taxon>
        <taxon>Ascomycota</taxon>
        <taxon>Pezizomycotina</taxon>
        <taxon>Dothideomycetes</taxon>
        <taxon>Dothideomycetidae</taxon>
        <taxon>Myriangiales</taxon>
        <taxon>Elsinoaceae</taxon>
        <taxon>Elsinoe</taxon>
    </lineage>
</organism>
<dbReference type="PANTHER" id="PTHR12463">
    <property type="entry name" value="OXYGENASE-RELATED"/>
    <property type="match status" value="1"/>
</dbReference>
<dbReference type="InterPro" id="IPR005123">
    <property type="entry name" value="Oxoglu/Fe-dep_dioxygenase_dom"/>
</dbReference>
<comment type="caution">
    <text evidence="3">The sequence shown here is derived from an EMBL/GenBank/DDBJ whole genome shotgun (WGS) entry which is preliminary data.</text>
</comment>
<dbReference type="STRING" id="40998.A0A2P7YL55"/>
<dbReference type="Pfam" id="PF13532">
    <property type="entry name" value="2OG-FeII_Oxy_2"/>
    <property type="match status" value="1"/>
</dbReference>
<feature type="region of interest" description="Disordered" evidence="1">
    <location>
        <begin position="179"/>
        <end position="199"/>
    </location>
</feature>
<dbReference type="OrthoDB" id="412814at2759"/>
<evidence type="ECO:0000313" key="4">
    <source>
        <dbReference type="Proteomes" id="UP000243723"/>
    </source>
</evidence>
<protein>
    <recommendedName>
        <fullName evidence="2">Fe2OG dioxygenase domain-containing protein</fullName>
    </recommendedName>
</protein>
<proteinExistence type="predicted"/>
<evidence type="ECO:0000259" key="2">
    <source>
        <dbReference type="PROSITE" id="PS51471"/>
    </source>
</evidence>
<dbReference type="Gene3D" id="2.60.120.590">
    <property type="entry name" value="Alpha-ketoglutarate-dependent dioxygenase AlkB-like"/>
    <property type="match status" value="1"/>
</dbReference>
<feature type="region of interest" description="Disordered" evidence="1">
    <location>
        <begin position="1"/>
        <end position="29"/>
    </location>
</feature>
<dbReference type="EMBL" id="NHZQ01000419">
    <property type="protein sequence ID" value="PSK36711.1"/>
    <property type="molecule type" value="Genomic_DNA"/>
</dbReference>